<name>A0A1R4JFK8_9ACTN</name>
<accession>A0A1R4JFK8</accession>
<dbReference type="Proteomes" id="UP000188342">
    <property type="component" value="Unassembled WGS sequence"/>
</dbReference>
<dbReference type="RefSeq" id="WP_094764506.1">
    <property type="nucleotide sequence ID" value="NZ_FUKQ01000029.1"/>
</dbReference>
<evidence type="ECO:0000313" key="2">
    <source>
        <dbReference type="Proteomes" id="UP000188342"/>
    </source>
</evidence>
<keyword evidence="2" id="KW-1185">Reference proteome</keyword>
<dbReference type="EMBL" id="FUKQ01000029">
    <property type="protein sequence ID" value="SJN30792.1"/>
    <property type="molecule type" value="Genomic_DNA"/>
</dbReference>
<dbReference type="OrthoDB" id="3733423at2"/>
<organism evidence="1 2">
    <name type="scientific">Luteococcus japonicus LSP_Lj1</name>
    <dbReference type="NCBI Taxonomy" id="1255658"/>
    <lineage>
        <taxon>Bacteria</taxon>
        <taxon>Bacillati</taxon>
        <taxon>Actinomycetota</taxon>
        <taxon>Actinomycetes</taxon>
        <taxon>Propionibacteriales</taxon>
        <taxon>Propionibacteriaceae</taxon>
        <taxon>Luteococcus</taxon>
    </lineage>
</organism>
<proteinExistence type="predicted"/>
<sequence>MSDDALLAAVALALTGERPVVMAGGAATPDEVVARLADLGWDAPRLVGLRLQRQADEQPWPFEVPRAVLAQVGFARFTAVLKEVRRLTGTDGLMRTRHVGPKVIGPAEQRLLADRPPHHGNVG</sequence>
<dbReference type="AlphaFoldDB" id="A0A1R4JFK8"/>
<protein>
    <submittedName>
        <fullName evidence="1">Uncharacterized protein</fullName>
    </submittedName>
</protein>
<dbReference type="STRING" id="1255658.FM114_07225"/>
<reference evidence="1 2" key="1">
    <citation type="submission" date="2017-02" db="EMBL/GenBank/DDBJ databases">
        <authorList>
            <person name="Peterson S.W."/>
        </authorList>
    </citation>
    <scope>NUCLEOTIDE SEQUENCE [LARGE SCALE GENOMIC DNA]</scope>
    <source>
        <strain evidence="1 2">LSP_Lj1</strain>
    </source>
</reference>
<evidence type="ECO:0000313" key="1">
    <source>
        <dbReference type="EMBL" id="SJN30792.1"/>
    </source>
</evidence>
<gene>
    <name evidence="1" type="ORF">FM114_07225</name>
</gene>